<feature type="domain" description="J" evidence="17">
    <location>
        <begin position="5"/>
        <end position="70"/>
    </location>
</feature>
<dbReference type="InterPro" id="IPR001623">
    <property type="entry name" value="DnaJ_domain"/>
</dbReference>
<reference evidence="19" key="1">
    <citation type="submission" date="2020-10" db="EMBL/GenBank/DDBJ databases">
        <authorList>
            <person name="Gilroy R."/>
        </authorList>
    </citation>
    <scope>NUCLEOTIDE SEQUENCE</scope>
    <source>
        <strain evidence="19">2830</strain>
    </source>
</reference>
<comment type="subunit">
    <text evidence="2 14">Homodimer.</text>
</comment>
<evidence type="ECO:0000259" key="17">
    <source>
        <dbReference type="PROSITE" id="PS50076"/>
    </source>
</evidence>
<dbReference type="GO" id="GO:0006260">
    <property type="term" value="P:DNA replication"/>
    <property type="evidence" value="ECO:0007669"/>
    <property type="project" value="UniProtKB-KW"/>
</dbReference>
<feature type="repeat" description="CXXCXGXG motif" evidence="14">
    <location>
        <begin position="150"/>
        <end position="157"/>
    </location>
</feature>
<dbReference type="FunFam" id="2.10.230.10:FF:000002">
    <property type="entry name" value="Molecular chaperone DnaJ"/>
    <property type="match status" value="1"/>
</dbReference>
<keyword evidence="10 14" id="KW-0143">Chaperone</keyword>
<evidence type="ECO:0000256" key="5">
    <source>
        <dbReference type="ARBA" id="ARBA00022723"/>
    </source>
</evidence>
<keyword evidence="3 14" id="KW-0963">Cytoplasm</keyword>
<dbReference type="FunFam" id="1.10.287.110:FF:000034">
    <property type="entry name" value="Chaperone protein DnaJ"/>
    <property type="match status" value="1"/>
</dbReference>
<dbReference type="InterPro" id="IPR036869">
    <property type="entry name" value="J_dom_sf"/>
</dbReference>
<feature type="binding site" evidence="14">
    <location>
        <position position="210"/>
    </location>
    <ligand>
        <name>Zn(2+)</name>
        <dbReference type="ChEBI" id="CHEBI:29105"/>
        <label>1</label>
    </ligand>
</feature>
<evidence type="ECO:0000313" key="19">
    <source>
        <dbReference type="EMBL" id="HIU09667.1"/>
    </source>
</evidence>
<dbReference type="NCBIfam" id="TIGR02349">
    <property type="entry name" value="DnaJ_bact"/>
    <property type="match status" value="1"/>
</dbReference>
<evidence type="ECO:0000256" key="6">
    <source>
        <dbReference type="ARBA" id="ARBA00022737"/>
    </source>
</evidence>
<keyword evidence="8 14" id="KW-0862">Zinc</keyword>
<dbReference type="AlphaFoldDB" id="A0A9D1HIM1"/>
<evidence type="ECO:0000256" key="11">
    <source>
        <dbReference type="ARBA" id="ARBA00053423"/>
    </source>
</evidence>
<dbReference type="InterPro" id="IPR001305">
    <property type="entry name" value="HSP_DnaJ_Cys-rich_dom"/>
</dbReference>
<evidence type="ECO:0000256" key="4">
    <source>
        <dbReference type="ARBA" id="ARBA00022705"/>
    </source>
</evidence>
<dbReference type="InterPro" id="IPR012724">
    <property type="entry name" value="DnaJ"/>
</dbReference>
<dbReference type="InterPro" id="IPR008971">
    <property type="entry name" value="HSP40/DnaJ_pept-bd"/>
</dbReference>
<keyword evidence="7 14" id="KW-0863">Zinc-finger</keyword>
<comment type="function">
    <text evidence="11 14">Participates actively in the response to hyperosmotic and heat shock by preventing the aggregation of stress-denatured proteins and by disaggregating proteins, also in an autonomous, DnaK-independent fashion. Unfolded proteins bind initially to DnaJ; upon interaction with the DnaJ-bound protein, DnaK hydrolyzes its bound ATP, resulting in the formation of a stable complex. GrpE releases ADP from DnaK; ATP binding to DnaK triggers the release of the substrate protein, thus completing the reaction cycle. Several rounds of ATP-dependent interactions between DnaJ, DnaK and GrpE are required for fully efficient folding. Also involved, together with DnaK and GrpE, in the DNA replication of plasmids through activation of initiation proteins.</text>
</comment>
<dbReference type="SMART" id="SM00271">
    <property type="entry name" value="DnaJ"/>
    <property type="match status" value="1"/>
</dbReference>
<reference evidence="19" key="2">
    <citation type="journal article" date="2021" name="PeerJ">
        <title>Extensive microbial diversity within the chicken gut microbiome revealed by metagenomics and culture.</title>
        <authorList>
            <person name="Gilroy R."/>
            <person name="Ravi A."/>
            <person name="Getino M."/>
            <person name="Pursley I."/>
            <person name="Horton D.L."/>
            <person name="Alikhan N.F."/>
            <person name="Baker D."/>
            <person name="Gharbi K."/>
            <person name="Hall N."/>
            <person name="Watson M."/>
            <person name="Adriaenssens E.M."/>
            <person name="Foster-Nyarko E."/>
            <person name="Jarju S."/>
            <person name="Secka A."/>
            <person name="Antonio M."/>
            <person name="Oren A."/>
            <person name="Chaudhuri R.R."/>
            <person name="La Ragione R."/>
            <person name="Hildebrand F."/>
            <person name="Pallen M.J."/>
        </authorList>
    </citation>
    <scope>NUCLEOTIDE SEQUENCE</scope>
    <source>
        <strain evidence="19">2830</strain>
    </source>
</reference>
<dbReference type="HAMAP" id="MF_01152">
    <property type="entry name" value="DnaJ"/>
    <property type="match status" value="1"/>
</dbReference>
<dbReference type="FunFam" id="2.60.260.20:FF:000004">
    <property type="entry name" value="Molecular chaperone DnaJ"/>
    <property type="match status" value="1"/>
</dbReference>
<evidence type="ECO:0000313" key="20">
    <source>
        <dbReference type="Proteomes" id="UP000824124"/>
    </source>
</evidence>
<protein>
    <recommendedName>
        <fullName evidence="13 14">Chaperone protein DnaJ</fullName>
    </recommendedName>
</protein>
<dbReference type="Gene3D" id="1.10.287.110">
    <property type="entry name" value="DnaJ domain"/>
    <property type="match status" value="1"/>
</dbReference>
<accession>A0A9D1HIM1</accession>
<evidence type="ECO:0000256" key="10">
    <source>
        <dbReference type="ARBA" id="ARBA00023186"/>
    </source>
</evidence>
<feature type="repeat" description="CXXCXGXG motif" evidence="14">
    <location>
        <begin position="167"/>
        <end position="174"/>
    </location>
</feature>
<evidence type="ECO:0000256" key="3">
    <source>
        <dbReference type="ARBA" id="ARBA00022490"/>
    </source>
</evidence>
<dbReference type="EMBL" id="DVMH01000002">
    <property type="protein sequence ID" value="HIU09667.1"/>
    <property type="molecule type" value="Genomic_DNA"/>
</dbReference>
<organism evidence="19 20">
    <name type="scientific">Candidatus Avidehalobacter gallistercoris</name>
    <dbReference type="NCBI Taxonomy" id="2840694"/>
    <lineage>
        <taxon>Bacteria</taxon>
        <taxon>Bacillati</taxon>
        <taxon>Bacillota</taxon>
        <taxon>Clostridia</taxon>
        <taxon>Eubacteriales</taxon>
        <taxon>Peptococcaceae</taxon>
        <taxon>Peptococcaceae incertae sedis</taxon>
        <taxon>Candidatus Avidehalobacter</taxon>
    </lineage>
</organism>
<dbReference type="Gene3D" id="6.20.20.10">
    <property type="match status" value="2"/>
</dbReference>
<dbReference type="PROSITE" id="PS50076">
    <property type="entry name" value="DNAJ_2"/>
    <property type="match status" value="1"/>
</dbReference>
<dbReference type="SUPFAM" id="SSF57938">
    <property type="entry name" value="DnaJ/Hsp40 cysteine-rich domain"/>
    <property type="match status" value="1"/>
</dbReference>
<evidence type="ECO:0000256" key="2">
    <source>
        <dbReference type="ARBA" id="ARBA00011738"/>
    </source>
</evidence>
<feature type="repeat" description="CXXCXGXG motif" evidence="14">
    <location>
        <begin position="207"/>
        <end position="214"/>
    </location>
</feature>
<keyword evidence="6 14" id="KW-0677">Repeat</keyword>
<dbReference type="Pfam" id="PF01556">
    <property type="entry name" value="DnaJ_C"/>
    <property type="match status" value="1"/>
</dbReference>
<dbReference type="Pfam" id="PF00226">
    <property type="entry name" value="DnaJ"/>
    <property type="match status" value="1"/>
</dbReference>
<evidence type="ECO:0000256" key="1">
    <source>
        <dbReference type="ARBA" id="ARBA00004496"/>
    </source>
</evidence>
<evidence type="ECO:0000256" key="13">
    <source>
        <dbReference type="ARBA" id="ARBA00067609"/>
    </source>
</evidence>
<dbReference type="CDD" id="cd06257">
    <property type="entry name" value="DnaJ"/>
    <property type="match status" value="1"/>
</dbReference>
<feature type="binding site" evidence="14">
    <location>
        <position position="167"/>
    </location>
    <ligand>
        <name>Zn(2+)</name>
        <dbReference type="ChEBI" id="CHEBI:29105"/>
        <label>2</label>
    </ligand>
</feature>
<dbReference type="Pfam" id="PF00684">
    <property type="entry name" value="DnaJ_CXXCXGXG"/>
    <property type="match status" value="1"/>
</dbReference>
<feature type="binding site" evidence="14">
    <location>
        <position position="207"/>
    </location>
    <ligand>
        <name>Zn(2+)</name>
        <dbReference type="ChEBI" id="CHEBI:29105"/>
        <label>1</label>
    </ligand>
</feature>
<feature type="binding site" evidence="14">
    <location>
        <position position="150"/>
    </location>
    <ligand>
        <name>Zn(2+)</name>
        <dbReference type="ChEBI" id="CHEBI:29105"/>
        <label>1</label>
    </ligand>
</feature>
<evidence type="ECO:0000256" key="12">
    <source>
        <dbReference type="ARBA" id="ARBA00061004"/>
    </source>
</evidence>
<comment type="domain">
    <text evidence="14">The J domain is necessary and sufficient to stimulate DnaK ATPase activity. Zinc center 1 plays an important role in the autonomous, DnaK-independent chaperone activity of DnaJ. Zinc center 2 is essential for interaction with DnaK and for DnaJ activity.</text>
</comment>
<dbReference type="GO" id="GO:0009408">
    <property type="term" value="P:response to heat"/>
    <property type="evidence" value="ECO:0007669"/>
    <property type="project" value="InterPro"/>
</dbReference>
<name>A0A9D1HIM1_9FIRM</name>
<comment type="similarity">
    <text evidence="12 14">Belongs to the DnaJ family.</text>
</comment>
<sequence>MSNKDYYAVLGVSRGATDEEIKKAYKQQVKKYHPDLNPDSKTAEEKMKEVNEAYEVLSNKDKRARYDQFGADGVNGNYAGGAGYGGAGFGGADFGDIFDMFFGGAGGRGGARRQNMARQGDDLRLDVQVSFEEAAKGTTREVPLTRSEACPDCKGSGAKAGTGRVTCPQCGGSGQVSTVQSTPLGQFQTVKTCPRCGGKGSVVETPCPNCNGSGRVRKQRKIKINIPAGVDNDSRLRMSGEGEGGYNGGPAGDLYIFVTVEPHKYFRRNGDDILCDLPIDMVQAALGDEVEVETLDGKVKLTIPEGTQSGTSFRLRGRGFPKLRGYGKGDQNVRVNVITPKNLTPEQKELLRKFAASQGVKPSGGSAKPKEKDKPKGFFNKLKDSIS</sequence>
<dbReference type="GO" id="GO:0005524">
    <property type="term" value="F:ATP binding"/>
    <property type="evidence" value="ECO:0007669"/>
    <property type="project" value="InterPro"/>
</dbReference>
<dbReference type="Gene3D" id="2.60.260.20">
    <property type="entry name" value="Urease metallochaperone UreE, N-terminal domain"/>
    <property type="match status" value="2"/>
</dbReference>
<evidence type="ECO:0000256" key="9">
    <source>
        <dbReference type="ARBA" id="ARBA00023016"/>
    </source>
</evidence>
<feature type="compositionally biased region" description="Basic and acidic residues" evidence="16">
    <location>
        <begin position="368"/>
        <end position="387"/>
    </location>
</feature>
<feature type="binding site" evidence="14">
    <location>
        <position position="196"/>
    </location>
    <ligand>
        <name>Zn(2+)</name>
        <dbReference type="ChEBI" id="CHEBI:29105"/>
        <label>2</label>
    </ligand>
</feature>
<dbReference type="PANTHER" id="PTHR43096:SF52">
    <property type="entry name" value="DNAJ HOMOLOG 1, MITOCHONDRIAL-RELATED"/>
    <property type="match status" value="1"/>
</dbReference>
<dbReference type="PROSITE" id="PS51188">
    <property type="entry name" value="ZF_CR"/>
    <property type="match status" value="1"/>
</dbReference>
<feature type="domain" description="CR-type" evidence="18">
    <location>
        <begin position="137"/>
        <end position="219"/>
    </location>
</feature>
<dbReference type="PRINTS" id="PR00625">
    <property type="entry name" value="JDOMAIN"/>
</dbReference>
<proteinExistence type="inferred from homology"/>
<feature type="region of interest" description="Disordered" evidence="16">
    <location>
        <begin position="354"/>
        <end position="387"/>
    </location>
</feature>
<evidence type="ECO:0000259" key="18">
    <source>
        <dbReference type="PROSITE" id="PS51188"/>
    </source>
</evidence>
<dbReference type="GO" id="GO:0051082">
    <property type="term" value="F:unfolded protein binding"/>
    <property type="evidence" value="ECO:0007669"/>
    <property type="project" value="UniProtKB-UniRule"/>
</dbReference>
<dbReference type="NCBIfam" id="NF008035">
    <property type="entry name" value="PRK10767.1"/>
    <property type="match status" value="1"/>
</dbReference>
<evidence type="ECO:0000256" key="14">
    <source>
        <dbReference type="HAMAP-Rule" id="MF_01152"/>
    </source>
</evidence>
<dbReference type="GO" id="GO:0008270">
    <property type="term" value="F:zinc ion binding"/>
    <property type="evidence" value="ECO:0007669"/>
    <property type="project" value="UniProtKB-UniRule"/>
</dbReference>
<dbReference type="SUPFAM" id="SSF46565">
    <property type="entry name" value="Chaperone J-domain"/>
    <property type="match status" value="1"/>
</dbReference>
<evidence type="ECO:0000256" key="7">
    <source>
        <dbReference type="ARBA" id="ARBA00022771"/>
    </source>
</evidence>
<comment type="cofactor">
    <cofactor evidence="14">
        <name>Zn(2+)</name>
        <dbReference type="ChEBI" id="CHEBI:29105"/>
    </cofactor>
    <text evidence="14">Binds 2 Zn(2+) ions per monomer.</text>
</comment>
<evidence type="ECO:0000256" key="16">
    <source>
        <dbReference type="SAM" id="MobiDB-lite"/>
    </source>
</evidence>
<keyword evidence="9 14" id="KW-0346">Stress response</keyword>
<dbReference type="Proteomes" id="UP000824124">
    <property type="component" value="Unassembled WGS sequence"/>
</dbReference>
<comment type="subcellular location">
    <subcellularLocation>
        <location evidence="1 14">Cytoplasm</location>
    </subcellularLocation>
</comment>
<dbReference type="CDD" id="cd10747">
    <property type="entry name" value="DnaJ_C"/>
    <property type="match status" value="1"/>
</dbReference>
<dbReference type="InterPro" id="IPR036410">
    <property type="entry name" value="HSP_DnaJ_Cys-rich_dom_sf"/>
</dbReference>
<dbReference type="GO" id="GO:0005737">
    <property type="term" value="C:cytoplasm"/>
    <property type="evidence" value="ECO:0007669"/>
    <property type="project" value="UniProtKB-SubCell"/>
</dbReference>
<feature type="repeat" description="CXXCXGXG motif" evidence="14">
    <location>
        <begin position="193"/>
        <end position="200"/>
    </location>
</feature>
<dbReference type="GO" id="GO:0031072">
    <property type="term" value="F:heat shock protein binding"/>
    <property type="evidence" value="ECO:0007669"/>
    <property type="project" value="InterPro"/>
</dbReference>
<dbReference type="InterPro" id="IPR002939">
    <property type="entry name" value="DnaJ_C"/>
</dbReference>
<keyword evidence="4 14" id="KW-0235">DNA replication</keyword>
<feature type="binding site" evidence="14">
    <location>
        <position position="170"/>
    </location>
    <ligand>
        <name>Zn(2+)</name>
        <dbReference type="ChEBI" id="CHEBI:29105"/>
        <label>2</label>
    </ligand>
</feature>
<evidence type="ECO:0000256" key="15">
    <source>
        <dbReference type="PROSITE-ProRule" id="PRU00546"/>
    </source>
</evidence>
<dbReference type="GO" id="GO:0042026">
    <property type="term" value="P:protein refolding"/>
    <property type="evidence" value="ECO:0007669"/>
    <property type="project" value="TreeGrafter"/>
</dbReference>
<dbReference type="SUPFAM" id="SSF49493">
    <property type="entry name" value="HSP40/DnaJ peptide-binding domain"/>
    <property type="match status" value="2"/>
</dbReference>
<dbReference type="PANTHER" id="PTHR43096">
    <property type="entry name" value="DNAJ HOMOLOG 1, MITOCHONDRIAL-RELATED"/>
    <property type="match status" value="1"/>
</dbReference>
<gene>
    <name evidence="14 19" type="primary">dnaJ</name>
    <name evidence="19" type="ORF">IAB00_00205</name>
</gene>
<evidence type="ECO:0000256" key="8">
    <source>
        <dbReference type="ARBA" id="ARBA00022833"/>
    </source>
</evidence>
<comment type="caution">
    <text evidence="19">The sequence shown here is derived from an EMBL/GenBank/DDBJ whole genome shotgun (WGS) entry which is preliminary data.</text>
</comment>
<feature type="binding site" evidence="14">
    <location>
        <position position="193"/>
    </location>
    <ligand>
        <name>Zn(2+)</name>
        <dbReference type="ChEBI" id="CHEBI:29105"/>
        <label>2</label>
    </ligand>
</feature>
<dbReference type="CDD" id="cd10719">
    <property type="entry name" value="DnaJ_zf"/>
    <property type="match status" value="1"/>
</dbReference>
<keyword evidence="5 14" id="KW-0479">Metal-binding</keyword>
<feature type="binding site" evidence="14">
    <location>
        <position position="153"/>
    </location>
    <ligand>
        <name>Zn(2+)</name>
        <dbReference type="ChEBI" id="CHEBI:29105"/>
        <label>1</label>
    </ligand>
</feature>
<feature type="zinc finger region" description="CR-type" evidence="15">
    <location>
        <begin position="137"/>
        <end position="219"/>
    </location>
</feature>